<dbReference type="PANTHER" id="PTHR12534">
    <property type="entry name" value="30S RIBOSOMAL PROTEIN S2 PROKARYOTIC AND ORGANELLAR"/>
    <property type="match status" value="1"/>
</dbReference>
<dbReference type="Gene3D" id="3.40.50.10490">
    <property type="entry name" value="Glucose-6-phosphate isomerase like protein, domain 1"/>
    <property type="match status" value="1"/>
</dbReference>
<keyword evidence="7" id="KW-1185">Reference proteome</keyword>
<reference evidence="6" key="1">
    <citation type="submission" date="2020-07" db="EMBL/GenBank/DDBJ databases">
        <title>Draft Genome Sequence of a Deep-Sea Yeast, Naganishia (Cryptococcus) liquefaciens strain N6.</title>
        <authorList>
            <person name="Han Y.W."/>
            <person name="Kajitani R."/>
            <person name="Morimoto H."/>
            <person name="Parhat M."/>
            <person name="Tsubouchi H."/>
            <person name="Bakenova O."/>
            <person name="Ogata M."/>
            <person name="Argunhan B."/>
            <person name="Aoki R."/>
            <person name="Kajiwara S."/>
            <person name="Itoh T."/>
            <person name="Iwasaki H."/>
        </authorList>
    </citation>
    <scope>NUCLEOTIDE SEQUENCE</scope>
    <source>
        <strain evidence="6">N6</strain>
    </source>
</reference>
<organism evidence="6 7">
    <name type="scientific">Naganishia liquefaciens</name>
    <dbReference type="NCBI Taxonomy" id="104408"/>
    <lineage>
        <taxon>Eukaryota</taxon>
        <taxon>Fungi</taxon>
        <taxon>Dikarya</taxon>
        <taxon>Basidiomycota</taxon>
        <taxon>Agaricomycotina</taxon>
        <taxon>Tremellomycetes</taxon>
        <taxon>Filobasidiales</taxon>
        <taxon>Filobasidiaceae</taxon>
        <taxon>Naganishia</taxon>
    </lineage>
</organism>
<evidence type="ECO:0000313" key="7">
    <source>
        <dbReference type="Proteomes" id="UP000620104"/>
    </source>
</evidence>
<evidence type="ECO:0000313" key="6">
    <source>
        <dbReference type="EMBL" id="GHJ86516.1"/>
    </source>
</evidence>
<protein>
    <recommendedName>
        <fullName evidence="8">30S ribosomal protein S2</fullName>
    </recommendedName>
</protein>
<evidence type="ECO:0000256" key="5">
    <source>
        <dbReference type="SAM" id="MobiDB-lite"/>
    </source>
</evidence>
<sequence length="331" mass="35775">MSSLARSYRSLARSAHARTLSTTSRLQNLSFQPEPQPIPATDALAATAGSPTVVSGEQTSQPSSNAATSGRRLTLAEEQSVREVEEWKVNLRKVREWRRNQSKIRSTFANVQPPSYAARQTTGEQTPESLLSTLLASGAELGHATSRLASPFTPYIYGHRAGLHIIDVESATVPLLKKAAQVVKEVVKADGVVLVVGTRTEHRAVVRKAVERLEGNGFGVAGTSWMAGTLTNSISYFGPRPIQQKSNIPDLVVILNPSENLGLIRECTTMKVPTIGIVDTDTDPRIVTYAIPANMESIRTAELIVSTLSLAGSEGREERLKDAVGRGTPRR</sequence>
<dbReference type="PROSITE" id="PS00963">
    <property type="entry name" value="RIBOSOMAL_S2_2"/>
    <property type="match status" value="1"/>
</dbReference>
<dbReference type="CDD" id="cd01425">
    <property type="entry name" value="RPS2"/>
    <property type="match status" value="1"/>
</dbReference>
<keyword evidence="3 4" id="KW-0687">Ribonucleoprotein</keyword>
<feature type="compositionally biased region" description="Polar residues" evidence="5">
    <location>
        <begin position="49"/>
        <end position="68"/>
    </location>
</feature>
<dbReference type="OrthoDB" id="2320368at2759"/>
<comment type="caution">
    <text evidence="6">The sequence shown here is derived from an EMBL/GenBank/DDBJ whole genome shotgun (WGS) entry which is preliminary data.</text>
</comment>
<dbReference type="Pfam" id="PF00318">
    <property type="entry name" value="Ribosomal_S2"/>
    <property type="match status" value="2"/>
</dbReference>
<feature type="region of interest" description="Disordered" evidence="5">
    <location>
        <begin position="46"/>
        <end position="73"/>
    </location>
</feature>
<evidence type="ECO:0000256" key="1">
    <source>
        <dbReference type="ARBA" id="ARBA00006242"/>
    </source>
</evidence>
<dbReference type="InterPro" id="IPR005706">
    <property type="entry name" value="Ribosomal_uS2_bac/mit/plastid"/>
</dbReference>
<comment type="similarity">
    <text evidence="1 4">Belongs to the universal ribosomal protein uS2 family.</text>
</comment>
<evidence type="ECO:0000256" key="4">
    <source>
        <dbReference type="RuleBase" id="RU003631"/>
    </source>
</evidence>
<evidence type="ECO:0008006" key="8">
    <source>
        <dbReference type="Google" id="ProtNLM"/>
    </source>
</evidence>
<dbReference type="PRINTS" id="PR00395">
    <property type="entry name" value="RIBOSOMALS2"/>
</dbReference>
<dbReference type="SUPFAM" id="SSF52313">
    <property type="entry name" value="Ribosomal protein S2"/>
    <property type="match status" value="1"/>
</dbReference>
<keyword evidence="2 4" id="KW-0689">Ribosomal protein</keyword>
<dbReference type="EMBL" id="BLZA01000018">
    <property type="protein sequence ID" value="GHJ86516.1"/>
    <property type="molecule type" value="Genomic_DNA"/>
</dbReference>
<dbReference type="InterPro" id="IPR023591">
    <property type="entry name" value="Ribosomal_uS2_flav_dom_sf"/>
</dbReference>
<dbReference type="InterPro" id="IPR018130">
    <property type="entry name" value="Ribosomal_uS2_CS"/>
</dbReference>
<dbReference type="GO" id="GO:0005763">
    <property type="term" value="C:mitochondrial small ribosomal subunit"/>
    <property type="evidence" value="ECO:0007669"/>
    <property type="project" value="TreeGrafter"/>
</dbReference>
<evidence type="ECO:0000256" key="2">
    <source>
        <dbReference type="ARBA" id="ARBA00022980"/>
    </source>
</evidence>
<dbReference type="Proteomes" id="UP000620104">
    <property type="component" value="Unassembled WGS sequence"/>
</dbReference>
<dbReference type="AlphaFoldDB" id="A0A8H3YGA4"/>
<proteinExistence type="inferred from homology"/>
<dbReference type="HAMAP" id="MF_00291_B">
    <property type="entry name" value="Ribosomal_uS2_B"/>
    <property type="match status" value="1"/>
</dbReference>
<accession>A0A8H3YGA4</accession>
<dbReference type="GO" id="GO:0006412">
    <property type="term" value="P:translation"/>
    <property type="evidence" value="ECO:0007669"/>
    <property type="project" value="InterPro"/>
</dbReference>
<name>A0A8H3YGA4_9TREE</name>
<dbReference type="PANTHER" id="PTHR12534:SF0">
    <property type="entry name" value="SMALL RIBOSOMAL SUBUNIT PROTEIN US2M"/>
    <property type="match status" value="1"/>
</dbReference>
<gene>
    <name evidence="6" type="ORF">NliqN6_2918</name>
</gene>
<evidence type="ECO:0000256" key="3">
    <source>
        <dbReference type="ARBA" id="ARBA00023274"/>
    </source>
</evidence>
<dbReference type="InterPro" id="IPR001865">
    <property type="entry name" value="Ribosomal_uS2"/>
</dbReference>
<dbReference type="GO" id="GO:0003735">
    <property type="term" value="F:structural constituent of ribosome"/>
    <property type="evidence" value="ECO:0007669"/>
    <property type="project" value="InterPro"/>
</dbReference>